<organism evidence="1 2">
    <name type="scientific">Aeromonas veronii</name>
    <dbReference type="NCBI Taxonomy" id="654"/>
    <lineage>
        <taxon>Bacteria</taxon>
        <taxon>Pseudomonadati</taxon>
        <taxon>Pseudomonadota</taxon>
        <taxon>Gammaproteobacteria</taxon>
        <taxon>Aeromonadales</taxon>
        <taxon>Aeromonadaceae</taxon>
        <taxon>Aeromonas</taxon>
    </lineage>
</organism>
<evidence type="ECO:0000313" key="2">
    <source>
        <dbReference type="Proteomes" id="UP000241986"/>
    </source>
</evidence>
<dbReference type="AlphaFoldDB" id="A0A2T4MWQ8"/>
<comment type="caution">
    <text evidence="1">The sequence shown here is derived from an EMBL/GenBank/DDBJ whole genome shotgun (WGS) entry which is preliminary data.</text>
</comment>
<evidence type="ECO:0000313" key="1">
    <source>
        <dbReference type="EMBL" id="PTH79018.1"/>
    </source>
</evidence>
<dbReference type="RefSeq" id="WP_107684643.1">
    <property type="nucleotide sequence ID" value="NZ_PZKL01000045.1"/>
</dbReference>
<sequence length="118" mass="13129">MSYLAETIEDLRLAHLKQAENPFESGNMRESAIAKGLRAIAAHHGKTLQEPVQWDANGEFKFTLVNDTYGEGIANLLNTINVRTGVVAHKGYVMPNGSWCRINHFDAEQLILNAHQAQ</sequence>
<gene>
    <name evidence="1" type="ORF">DAA48_21510</name>
</gene>
<protein>
    <submittedName>
        <fullName evidence="1">Uncharacterized protein</fullName>
    </submittedName>
</protein>
<accession>A0A2T4MWQ8</accession>
<dbReference type="EMBL" id="PZKL01000045">
    <property type="protein sequence ID" value="PTH79018.1"/>
    <property type="molecule type" value="Genomic_DNA"/>
</dbReference>
<reference evidence="1 2" key="1">
    <citation type="submission" date="2018-03" db="EMBL/GenBank/DDBJ databases">
        <title>Aeromonas veronii whole genome sequencing and analysis.</title>
        <authorList>
            <person name="Xie H."/>
            <person name="Liu T."/>
            <person name="Wang K."/>
        </authorList>
    </citation>
    <scope>NUCLEOTIDE SEQUENCE [LARGE SCALE GENOMIC DNA]</scope>
    <source>
        <strain evidence="1 2">XH.VA.1</strain>
    </source>
</reference>
<dbReference type="Proteomes" id="UP000241986">
    <property type="component" value="Unassembled WGS sequence"/>
</dbReference>
<proteinExistence type="predicted"/>
<name>A0A2T4MWQ8_AERVE</name>